<dbReference type="Gene3D" id="3.80.10.10">
    <property type="entry name" value="Ribonuclease Inhibitor"/>
    <property type="match status" value="1"/>
</dbReference>
<evidence type="ECO:0000256" key="4">
    <source>
        <dbReference type="SAM" id="Phobius"/>
    </source>
</evidence>
<dbReference type="PANTHER" id="PTHR24369">
    <property type="entry name" value="ANTIGEN BSP, PUTATIVE-RELATED"/>
    <property type="match status" value="1"/>
</dbReference>
<dbReference type="CDD" id="cd00063">
    <property type="entry name" value="FN3"/>
    <property type="match status" value="1"/>
</dbReference>
<feature type="domain" description="LRRCT" evidence="5">
    <location>
        <begin position="57"/>
        <end position="108"/>
    </location>
</feature>
<dbReference type="SUPFAM" id="SSF49265">
    <property type="entry name" value="Fibronectin type III"/>
    <property type="match status" value="1"/>
</dbReference>
<dbReference type="EMBL" id="JAACNH010000007">
    <property type="protein sequence ID" value="KAG8436334.1"/>
    <property type="molecule type" value="Genomic_DNA"/>
</dbReference>
<name>A0A8T2IYZ3_9PIPI</name>
<organism evidence="6 7">
    <name type="scientific">Hymenochirus boettgeri</name>
    <name type="common">Congo dwarf clawed frog</name>
    <dbReference type="NCBI Taxonomy" id="247094"/>
    <lineage>
        <taxon>Eukaryota</taxon>
        <taxon>Metazoa</taxon>
        <taxon>Chordata</taxon>
        <taxon>Craniata</taxon>
        <taxon>Vertebrata</taxon>
        <taxon>Euteleostomi</taxon>
        <taxon>Amphibia</taxon>
        <taxon>Batrachia</taxon>
        <taxon>Anura</taxon>
        <taxon>Pipoidea</taxon>
        <taxon>Pipidae</taxon>
        <taxon>Pipinae</taxon>
        <taxon>Hymenochirus</taxon>
    </lineage>
</organism>
<reference evidence="6" key="1">
    <citation type="thesis" date="2020" institute="ProQuest LLC" country="789 East Eisenhower Parkway, Ann Arbor, MI, USA">
        <title>Comparative Genomics and Chromosome Evolution.</title>
        <authorList>
            <person name="Mudd A.B."/>
        </authorList>
    </citation>
    <scope>NUCLEOTIDE SEQUENCE</scope>
    <source>
        <strain evidence="6">Female2</strain>
        <tissue evidence="6">Blood</tissue>
    </source>
</reference>
<dbReference type="SMART" id="SM00082">
    <property type="entry name" value="LRRCT"/>
    <property type="match status" value="1"/>
</dbReference>
<dbReference type="InterPro" id="IPR036116">
    <property type="entry name" value="FN3_sf"/>
</dbReference>
<sequence>MRSLSELYLDNMGLEKLSSLTFVRLKMLKVVDLRNNTLQSLSITRIPVFTKVYLAGNPWRCDCSLIRLQIQLLLIKSLDTEQQVLCQSPNALKGESLVKIHLLKLTCPAFGEDVSGTSPLTPSIRRLPHTSILSVAETLKTTMNYQSLPKTTFLTTTRNTIEANVQDPCLADQISNVLVSSAEKKSLDVSWSAHGDFNQFEIRYSTAEDMSTLRITVSLTKVRLYHLQPGTYRICIVPWSVEIFKCPAPKSRQCAEGQTEDTAPEHAHHVDFPPGSNSPLITAGVSVGLIVLIAVIIFIVYKIRSNKIQFQRYYNEDRAERSRKQETDPYTWDGVYENIDEDRHVYVTASSLWGMDNEKLDCSVTEQGSLPSVPKYVTL</sequence>
<keyword evidence="2" id="KW-0732">Signal</keyword>
<protein>
    <recommendedName>
        <fullName evidence="5">LRRCT domain-containing protein</fullName>
    </recommendedName>
</protein>
<keyword evidence="4" id="KW-1133">Transmembrane helix</keyword>
<dbReference type="OrthoDB" id="27267at2759"/>
<keyword evidence="3" id="KW-0677">Repeat</keyword>
<dbReference type="Gene3D" id="2.60.40.10">
    <property type="entry name" value="Immunoglobulins"/>
    <property type="match status" value="1"/>
</dbReference>
<dbReference type="Proteomes" id="UP000812440">
    <property type="component" value="Chromosome 4"/>
</dbReference>
<dbReference type="GO" id="GO:0005886">
    <property type="term" value="C:plasma membrane"/>
    <property type="evidence" value="ECO:0007669"/>
    <property type="project" value="TreeGrafter"/>
</dbReference>
<dbReference type="InterPro" id="IPR000483">
    <property type="entry name" value="Cys-rich_flank_reg_C"/>
</dbReference>
<evidence type="ECO:0000313" key="6">
    <source>
        <dbReference type="EMBL" id="KAG8436334.1"/>
    </source>
</evidence>
<keyword evidence="1" id="KW-0433">Leucine-rich repeat</keyword>
<dbReference type="InterPro" id="IPR003961">
    <property type="entry name" value="FN3_dom"/>
</dbReference>
<dbReference type="SUPFAM" id="SSF52058">
    <property type="entry name" value="L domain-like"/>
    <property type="match status" value="1"/>
</dbReference>
<dbReference type="InterPro" id="IPR032675">
    <property type="entry name" value="LRR_dom_sf"/>
</dbReference>
<dbReference type="AlphaFoldDB" id="A0A8T2IYZ3"/>
<evidence type="ECO:0000256" key="3">
    <source>
        <dbReference type="ARBA" id="ARBA00022737"/>
    </source>
</evidence>
<comment type="caution">
    <text evidence="6">The sequence shown here is derived from an EMBL/GenBank/DDBJ whole genome shotgun (WGS) entry which is preliminary data.</text>
</comment>
<accession>A0A8T2IYZ3</accession>
<proteinExistence type="predicted"/>
<evidence type="ECO:0000313" key="7">
    <source>
        <dbReference type="Proteomes" id="UP000812440"/>
    </source>
</evidence>
<evidence type="ECO:0000259" key="5">
    <source>
        <dbReference type="SMART" id="SM00082"/>
    </source>
</evidence>
<dbReference type="PANTHER" id="PTHR24369:SF210">
    <property type="entry name" value="CHAOPTIN-RELATED"/>
    <property type="match status" value="1"/>
</dbReference>
<evidence type="ECO:0000256" key="2">
    <source>
        <dbReference type="ARBA" id="ARBA00022729"/>
    </source>
</evidence>
<keyword evidence="4" id="KW-0472">Membrane</keyword>
<keyword evidence="7" id="KW-1185">Reference proteome</keyword>
<gene>
    <name evidence="6" type="ORF">GDO86_007437</name>
</gene>
<dbReference type="InterPro" id="IPR013783">
    <property type="entry name" value="Ig-like_fold"/>
</dbReference>
<evidence type="ECO:0000256" key="1">
    <source>
        <dbReference type="ARBA" id="ARBA00022614"/>
    </source>
</evidence>
<dbReference type="InterPro" id="IPR050541">
    <property type="entry name" value="LRR_TM_domain-containing"/>
</dbReference>
<feature type="transmembrane region" description="Helical" evidence="4">
    <location>
        <begin position="280"/>
        <end position="301"/>
    </location>
</feature>
<keyword evidence="4" id="KW-0812">Transmembrane</keyword>